<dbReference type="GO" id="GO:0004176">
    <property type="term" value="F:ATP-dependent peptidase activity"/>
    <property type="evidence" value="ECO:0007669"/>
    <property type="project" value="TreeGrafter"/>
</dbReference>
<dbReference type="EMBL" id="JACIEU010000031">
    <property type="protein sequence ID" value="MBB4151142.1"/>
    <property type="molecule type" value="Genomic_DNA"/>
</dbReference>
<evidence type="ECO:0000259" key="1">
    <source>
        <dbReference type="SMART" id="SM00382"/>
    </source>
</evidence>
<protein>
    <submittedName>
        <fullName evidence="2">SpoVK/Ycf46/Vps4 family AAA+-type ATPase</fullName>
    </submittedName>
</protein>
<reference evidence="2 3" key="1">
    <citation type="submission" date="2020-08" db="EMBL/GenBank/DDBJ databases">
        <title>Genomic Encyclopedia of Type Strains, Phase IV (KMG-IV): sequencing the most valuable type-strain genomes for metagenomic binning, comparative biology and taxonomic classification.</title>
        <authorList>
            <person name="Goeker M."/>
        </authorList>
    </citation>
    <scope>NUCLEOTIDE SEQUENCE [LARGE SCALE GENOMIC DNA]</scope>
    <source>
        <strain evidence="2 3">DSM 19371</strain>
    </source>
</reference>
<dbReference type="InterPro" id="IPR003959">
    <property type="entry name" value="ATPase_AAA_core"/>
</dbReference>
<feature type="domain" description="AAA+ ATPase" evidence="1">
    <location>
        <begin position="119"/>
        <end position="252"/>
    </location>
</feature>
<dbReference type="GO" id="GO:0006508">
    <property type="term" value="P:proteolysis"/>
    <property type="evidence" value="ECO:0007669"/>
    <property type="project" value="TreeGrafter"/>
</dbReference>
<comment type="caution">
    <text evidence="2">The sequence shown here is derived from an EMBL/GenBank/DDBJ whole genome shotgun (WGS) entry which is preliminary data.</text>
</comment>
<dbReference type="SUPFAM" id="SSF52540">
    <property type="entry name" value="P-loop containing nucleoside triphosphate hydrolases"/>
    <property type="match status" value="1"/>
</dbReference>
<dbReference type="InterPro" id="IPR003593">
    <property type="entry name" value="AAA+_ATPase"/>
</dbReference>
<dbReference type="GO" id="GO:0005886">
    <property type="term" value="C:plasma membrane"/>
    <property type="evidence" value="ECO:0007669"/>
    <property type="project" value="TreeGrafter"/>
</dbReference>
<dbReference type="InterPro" id="IPR027417">
    <property type="entry name" value="P-loop_NTPase"/>
</dbReference>
<dbReference type="GO" id="GO:0016887">
    <property type="term" value="F:ATP hydrolysis activity"/>
    <property type="evidence" value="ECO:0007669"/>
    <property type="project" value="InterPro"/>
</dbReference>
<accession>A0A7W6LVZ0</accession>
<dbReference type="GO" id="GO:0005524">
    <property type="term" value="F:ATP binding"/>
    <property type="evidence" value="ECO:0007669"/>
    <property type="project" value="InterPro"/>
</dbReference>
<sequence>MSNAKQILAMLRSRAEGDDEQFYSIALQVAAAEARQGRRDTANDLRAAVDTARAARGVSPSIPIAFARPRGDLEGLLDLRESTVTLADVILPAAVSERLGNAILQQRRRDWLREHGKAPNRRLLFVGPPGSGKTMTAEALAGELKLPLFIIRLEALITRFMGETAAKLRLVFDETLRRRAVYLFDEFDAVGGHRTASNDVAEMRRVLNSFLQFMEEKSATDSPLVAATNHPELLDRALLRRFDDVIEFELPSAEQVRAVVKANLKPLKYPRLAWSTIEKAARGLSQAEIARAADEAVKAAILDQCDQITTPDITARLAERQAMRTAFSAKH</sequence>
<dbReference type="Proteomes" id="UP000590524">
    <property type="component" value="Unassembled WGS sequence"/>
</dbReference>
<dbReference type="AlphaFoldDB" id="A0A7W6LVZ0"/>
<name>A0A7W6LVZ0_9SPHN</name>
<dbReference type="PANTHER" id="PTHR23076:SF97">
    <property type="entry name" value="ATP-DEPENDENT ZINC METALLOPROTEASE YME1L1"/>
    <property type="match status" value="1"/>
</dbReference>
<gene>
    <name evidence="2" type="ORF">GGQ90_004954</name>
</gene>
<evidence type="ECO:0000313" key="2">
    <source>
        <dbReference type="EMBL" id="MBB4151142.1"/>
    </source>
</evidence>
<dbReference type="PANTHER" id="PTHR23076">
    <property type="entry name" value="METALLOPROTEASE M41 FTSH"/>
    <property type="match status" value="1"/>
</dbReference>
<dbReference type="CDD" id="cd19481">
    <property type="entry name" value="RecA-like_protease"/>
    <property type="match status" value="1"/>
</dbReference>
<proteinExistence type="predicted"/>
<organism evidence="2 3">
    <name type="scientific">Sphingobium scionense</name>
    <dbReference type="NCBI Taxonomy" id="1404341"/>
    <lineage>
        <taxon>Bacteria</taxon>
        <taxon>Pseudomonadati</taxon>
        <taxon>Pseudomonadota</taxon>
        <taxon>Alphaproteobacteria</taxon>
        <taxon>Sphingomonadales</taxon>
        <taxon>Sphingomonadaceae</taxon>
        <taxon>Sphingobium</taxon>
    </lineage>
</organism>
<dbReference type="Gene3D" id="3.40.50.300">
    <property type="entry name" value="P-loop containing nucleotide triphosphate hydrolases"/>
    <property type="match status" value="1"/>
</dbReference>
<dbReference type="SMART" id="SM00382">
    <property type="entry name" value="AAA"/>
    <property type="match status" value="1"/>
</dbReference>
<dbReference type="Pfam" id="PF00004">
    <property type="entry name" value="AAA"/>
    <property type="match status" value="1"/>
</dbReference>
<keyword evidence="3" id="KW-1185">Reference proteome</keyword>
<dbReference type="RefSeq" id="WP_021228345.1">
    <property type="nucleotide sequence ID" value="NZ_JACIEU010000031.1"/>
</dbReference>
<dbReference type="GO" id="GO:0030163">
    <property type="term" value="P:protein catabolic process"/>
    <property type="evidence" value="ECO:0007669"/>
    <property type="project" value="TreeGrafter"/>
</dbReference>
<evidence type="ECO:0000313" key="3">
    <source>
        <dbReference type="Proteomes" id="UP000590524"/>
    </source>
</evidence>